<evidence type="ECO:0000256" key="2">
    <source>
        <dbReference type="SAM" id="Phobius"/>
    </source>
</evidence>
<keyword evidence="2" id="KW-0812">Transmembrane</keyword>
<feature type="compositionally biased region" description="Basic and acidic residues" evidence="1">
    <location>
        <begin position="89"/>
        <end position="98"/>
    </location>
</feature>
<reference evidence="3 4" key="1">
    <citation type="submission" date="2017-07" db="EMBL/GenBank/DDBJ databases">
        <title>Mechanisms for carbon and nitrogen cycling indicate functional differentiation within the Candidate Phyla Radiation.</title>
        <authorList>
            <person name="Danczak R.E."/>
            <person name="Johnston M.D."/>
            <person name="Kenah C."/>
            <person name="Slattery M."/>
            <person name="Wrighton K.C."/>
            <person name="Wilkins M.J."/>
        </authorList>
    </citation>
    <scope>NUCLEOTIDE SEQUENCE [LARGE SCALE GENOMIC DNA]</scope>
    <source>
        <strain evidence="3">Licking1014_96</strain>
    </source>
</reference>
<keyword evidence="2" id="KW-1133">Transmembrane helix</keyword>
<feature type="compositionally biased region" description="Basic and acidic residues" evidence="1">
    <location>
        <begin position="1"/>
        <end position="12"/>
    </location>
</feature>
<organism evidence="3 4">
    <name type="scientific">Candidatus Berkelbacteria bacterium Licking1014_96</name>
    <dbReference type="NCBI Taxonomy" id="2017149"/>
    <lineage>
        <taxon>Bacteria</taxon>
        <taxon>Candidatus Berkelbacteria</taxon>
    </lineage>
</organism>
<name>A0A554LD46_9BACT</name>
<sequence length="176" mass="19419">MQQNKDQFKVPSDDGESAGKNPPAQGERGSYQEATPKVDNFSPPKEETFKTPPNDEEVEDVFEEPKSQPPVSPAASQSEPTLTPISVEKPIEPKDNRGEPVSLAADHSEEQKIDLPKEKKGHGCLWTVIISIIIFLLLAGAIFVNEWGVLNLGLEKYYGAIHLEKLWGGLPKESKM</sequence>
<dbReference type="EMBL" id="VMGH01000056">
    <property type="protein sequence ID" value="TSC90823.1"/>
    <property type="molecule type" value="Genomic_DNA"/>
</dbReference>
<protein>
    <submittedName>
        <fullName evidence="3">Uncharacterized protein</fullName>
    </submittedName>
</protein>
<feature type="region of interest" description="Disordered" evidence="1">
    <location>
        <begin position="1"/>
        <end position="112"/>
    </location>
</feature>
<feature type="transmembrane region" description="Helical" evidence="2">
    <location>
        <begin position="124"/>
        <end position="144"/>
    </location>
</feature>
<keyword evidence="2" id="KW-0472">Membrane</keyword>
<evidence type="ECO:0000256" key="1">
    <source>
        <dbReference type="SAM" id="MobiDB-lite"/>
    </source>
</evidence>
<dbReference type="Proteomes" id="UP000318296">
    <property type="component" value="Unassembled WGS sequence"/>
</dbReference>
<comment type="caution">
    <text evidence="3">The sequence shown here is derived from an EMBL/GenBank/DDBJ whole genome shotgun (WGS) entry which is preliminary data.</text>
</comment>
<accession>A0A554LD46</accession>
<evidence type="ECO:0000313" key="4">
    <source>
        <dbReference type="Proteomes" id="UP000318296"/>
    </source>
</evidence>
<evidence type="ECO:0000313" key="3">
    <source>
        <dbReference type="EMBL" id="TSC90823.1"/>
    </source>
</evidence>
<gene>
    <name evidence="3" type="ORF">CEN92_372</name>
</gene>
<feature type="non-terminal residue" evidence="3">
    <location>
        <position position="176"/>
    </location>
</feature>
<proteinExistence type="predicted"/>
<dbReference type="AlphaFoldDB" id="A0A554LD46"/>